<sequence>MRLTDAATRCPCVEGQEQAACAFGRDKKEDPGMDGGDGEESRKKEPRSVPGGEQDILKTEEQQEELPVESVLQEAPCASPGHA</sequence>
<dbReference type="AlphaFoldDB" id="A0AAV7LXY8"/>
<protein>
    <submittedName>
        <fullName evidence="2">Uncharacterized protein</fullName>
    </submittedName>
</protein>
<organism evidence="2 3">
    <name type="scientific">Pleurodeles waltl</name>
    <name type="common">Iberian ribbed newt</name>
    <dbReference type="NCBI Taxonomy" id="8319"/>
    <lineage>
        <taxon>Eukaryota</taxon>
        <taxon>Metazoa</taxon>
        <taxon>Chordata</taxon>
        <taxon>Craniata</taxon>
        <taxon>Vertebrata</taxon>
        <taxon>Euteleostomi</taxon>
        <taxon>Amphibia</taxon>
        <taxon>Batrachia</taxon>
        <taxon>Caudata</taxon>
        <taxon>Salamandroidea</taxon>
        <taxon>Salamandridae</taxon>
        <taxon>Pleurodelinae</taxon>
        <taxon>Pleurodeles</taxon>
    </lineage>
</organism>
<gene>
    <name evidence="2" type="ORF">NDU88_001553</name>
</gene>
<comment type="caution">
    <text evidence="2">The sequence shown here is derived from an EMBL/GenBank/DDBJ whole genome shotgun (WGS) entry which is preliminary data.</text>
</comment>
<feature type="region of interest" description="Disordered" evidence="1">
    <location>
        <begin position="23"/>
        <end position="83"/>
    </location>
</feature>
<keyword evidence="3" id="KW-1185">Reference proteome</keyword>
<evidence type="ECO:0000313" key="2">
    <source>
        <dbReference type="EMBL" id="KAJ1096411.1"/>
    </source>
</evidence>
<reference evidence="2" key="1">
    <citation type="journal article" date="2022" name="bioRxiv">
        <title>Sequencing and chromosome-scale assembly of the giantPleurodeles waltlgenome.</title>
        <authorList>
            <person name="Brown T."/>
            <person name="Elewa A."/>
            <person name="Iarovenko S."/>
            <person name="Subramanian E."/>
            <person name="Araus A.J."/>
            <person name="Petzold A."/>
            <person name="Susuki M."/>
            <person name="Suzuki K.-i.T."/>
            <person name="Hayashi T."/>
            <person name="Toyoda A."/>
            <person name="Oliveira C."/>
            <person name="Osipova E."/>
            <person name="Leigh N.D."/>
            <person name="Simon A."/>
            <person name="Yun M.H."/>
        </authorList>
    </citation>
    <scope>NUCLEOTIDE SEQUENCE</scope>
    <source>
        <strain evidence="2">20211129_DDA</strain>
        <tissue evidence="2">Liver</tissue>
    </source>
</reference>
<dbReference type="EMBL" id="JANPWB010000014">
    <property type="protein sequence ID" value="KAJ1096411.1"/>
    <property type="molecule type" value="Genomic_DNA"/>
</dbReference>
<evidence type="ECO:0000313" key="3">
    <source>
        <dbReference type="Proteomes" id="UP001066276"/>
    </source>
</evidence>
<accession>A0AAV7LXY8</accession>
<name>A0AAV7LXY8_PLEWA</name>
<proteinExistence type="predicted"/>
<evidence type="ECO:0000256" key="1">
    <source>
        <dbReference type="SAM" id="MobiDB-lite"/>
    </source>
</evidence>
<dbReference type="Proteomes" id="UP001066276">
    <property type="component" value="Chromosome 10"/>
</dbReference>